<name>A0A0S3SZZ2_PHAAN</name>
<reference evidence="1 2" key="1">
    <citation type="journal article" date="2015" name="Sci. Rep.">
        <title>The power of single molecule real-time sequencing technology in the de novo assembly of a eukaryotic genome.</title>
        <authorList>
            <person name="Sakai H."/>
            <person name="Naito K."/>
            <person name="Ogiso-Tanaka E."/>
            <person name="Takahashi Y."/>
            <person name="Iseki K."/>
            <person name="Muto C."/>
            <person name="Satou K."/>
            <person name="Teruya K."/>
            <person name="Shiroma A."/>
            <person name="Shimoji M."/>
            <person name="Hirano T."/>
            <person name="Itoh T."/>
            <person name="Kaga A."/>
            <person name="Tomooka N."/>
        </authorList>
    </citation>
    <scope>NUCLEOTIDE SEQUENCE [LARGE SCALE GENOMIC DNA]</scope>
    <source>
        <strain evidence="2">cv. Shumari</strain>
    </source>
</reference>
<dbReference type="AlphaFoldDB" id="A0A0S3SZZ2"/>
<accession>A0A0S3SZZ2</accession>
<sequence length="70" mass="7749">ATSSSSIFNLRHNTCIYDFNFSMGGISFFPSLFFSPFTISKTHKLQASFPSFLTDELVLGAIFLSCKVLA</sequence>
<dbReference type="Proteomes" id="UP000291084">
    <property type="component" value="Chromosome 9"/>
</dbReference>
<keyword evidence="2" id="KW-1185">Reference proteome</keyword>
<feature type="non-terminal residue" evidence="1">
    <location>
        <position position="1"/>
    </location>
</feature>
<protein>
    <submittedName>
        <fullName evidence="1">Uncharacterized protein</fullName>
    </submittedName>
</protein>
<evidence type="ECO:0000313" key="1">
    <source>
        <dbReference type="EMBL" id="BAT98493.1"/>
    </source>
</evidence>
<evidence type="ECO:0000313" key="2">
    <source>
        <dbReference type="Proteomes" id="UP000291084"/>
    </source>
</evidence>
<gene>
    <name evidence="1" type="primary">Vigan.09G215300</name>
    <name evidence="1" type="ORF">VIGAN_09215300</name>
</gene>
<organism evidence="1 2">
    <name type="scientific">Vigna angularis var. angularis</name>
    <dbReference type="NCBI Taxonomy" id="157739"/>
    <lineage>
        <taxon>Eukaryota</taxon>
        <taxon>Viridiplantae</taxon>
        <taxon>Streptophyta</taxon>
        <taxon>Embryophyta</taxon>
        <taxon>Tracheophyta</taxon>
        <taxon>Spermatophyta</taxon>
        <taxon>Magnoliopsida</taxon>
        <taxon>eudicotyledons</taxon>
        <taxon>Gunneridae</taxon>
        <taxon>Pentapetalae</taxon>
        <taxon>rosids</taxon>
        <taxon>fabids</taxon>
        <taxon>Fabales</taxon>
        <taxon>Fabaceae</taxon>
        <taxon>Papilionoideae</taxon>
        <taxon>50 kb inversion clade</taxon>
        <taxon>NPAAA clade</taxon>
        <taxon>indigoferoid/millettioid clade</taxon>
        <taxon>Phaseoleae</taxon>
        <taxon>Vigna</taxon>
    </lineage>
</organism>
<proteinExistence type="predicted"/>
<dbReference type="EMBL" id="AP015042">
    <property type="protein sequence ID" value="BAT98493.1"/>
    <property type="molecule type" value="Genomic_DNA"/>
</dbReference>